<dbReference type="Proteomes" id="UP000810171">
    <property type="component" value="Unassembled WGS sequence"/>
</dbReference>
<evidence type="ECO:0000313" key="4">
    <source>
        <dbReference type="Proteomes" id="UP000810171"/>
    </source>
</evidence>
<proteinExistence type="predicted"/>
<dbReference type="GO" id="GO:0008168">
    <property type="term" value="F:methyltransferase activity"/>
    <property type="evidence" value="ECO:0007669"/>
    <property type="project" value="UniProtKB-KW"/>
</dbReference>
<dbReference type="PANTHER" id="PTHR43861:SF1">
    <property type="entry name" value="TRANS-ACONITATE 2-METHYLTRANSFERASE"/>
    <property type="match status" value="1"/>
</dbReference>
<dbReference type="RefSeq" id="WP_209286588.1">
    <property type="nucleotide sequence ID" value="NZ_JACVEW010000005.1"/>
</dbReference>
<dbReference type="PROSITE" id="PS50005">
    <property type="entry name" value="TPR"/>
    <property type="match status" value="1"/>
</dbReference>
<dbReference type="SUPFAM" id="SSF48452">
    <property type="entry name" value="TPR-like"/>
    <property type="match status" value="1"/>
</dbReference>
<feature type="domain" description="Methyltransferase type 12" evidence="2">
    <location>
        <begin position="300"/>
        <end position="391"/>
    </location>
</feature>
<keyword evidence="3" id="KW-0489">Methyltransferase</keyword>
<dbReference type="InterPro" id="IPR011990">
    <property type="entry name" value="TPR-like_helical_dom_sf"/>
</dbReference>
<dbReference type="InterPro" id="IPR019734">
    <property type="entry name" value="TPR_rpt"/>
</dbReference>
<sequence length="459" mass="49919">MSAPSLNEALALMHQHAFTAAAAVCRQHLASRPRDFNALHLLGLIQLKSGQHLAATKSLQQAAQLPVQNRFRAQALSNLSLALQARGRLKQAGEALQQAITLQPEELAFHLNLLGVLEKTRDWSAIHHHLAQTPVLAHHPEARLCHAVALRHLTEYEQALEKLSTLDASIEAEPEYALNLCLAGRVQEVLEQAQHKDTPSQWLTQVADYIAEEGHARLATPLYEAVFAQEPDNASVRHMLDAAAGRCTAAAPDDYVQALYDQHADAFEERLTHRLGYNAPRLLAEQVAKLLPAPSVTTVLDLGCGTGLCGEALLKAVNAQQMIGCDLSSKMLAHARAKGIYTELNRSGLIEALAASSHIDLITATDVLIYTGDLNQVLTAAYSALMPGGLFAFTIETTTSPAGVELDSSGRYRHNPDKLAAQSETVGLEVCYQERFPLRREHDAMLEGALMILRKPDAA</sequence>
<dbReference type="CDD" id="cd02440">
    <property type="entry name" value="AdoMet_MTases"/>
    <property type="match status" value="1"/>
</dbReference>
<dbReference type="Pfam" id="PF08242">
    <property type="entry name" value="Methyltransf_12"/>
    <property type="match status" value="1"/>
</dbReference>
<dbReference type="InterPro" id="IPR013217">
    <property type="entry name" value="Methyltransf_12"/>
</dbReference>
<comment type="caution">
    <text evidence="3">The sequence shown here is derived from an EMBL/GenBank/DDBJ whole genome shotgun (WGS) entry which is preliminary data.</text>
</comment>
<gene>
    <name evidence="3" type="ORF">H9C73_04410</name>
</gene>
<dbReference type="SUPFAM" id="SSF53335">
    <property type="entry name" value="S-adenosyl-L-methionine-dependent methyltransferases"/>
    <property type="match status" value="1"/>
</dbReference>
<evidence type="ECO:0000256" key="1">
    <source>
        <dbReference type="PROSITE-ProRule" id="PRU00339"/>
    </source>
</evidence>
<reference evidence="3 4" key="1">
    <citation type="submission" date="2020-09" db="EMBL/GenBank/DDBJ databases">
        <authorList>
            <person name="Tanuku N.R.S."/>
        </authorList>
    </citation>
    <scope>NUCLEOTIDE SEQUENCE [LARGE SCALE GENOMIC DNA]</scope>
    <source>
        <strain evidence="3 4">AK62</strain>
    </source>
</reference>
<name>A0ABS3Z8B6_9GAMM</name>
<accession>A0ABS3Z8B6</accession>
<dbReference type="Gene3D" id="1.25.40.10">
    <property type="entry name" value="Tetratricopeptide repeat domain"/>
    <property type="match status" value="1"/>
</dbReference>
<feature type="repeat" description="TPR" evidence="1">
    <location>
        <begin position="73"/>
        <end position="106"/>
    </location>
</feature>
<dbReference type="Pfam" id="PF13181">
    <property type="entry name" value="TPR_8"/>
    <property type="match status" value="1"/>
</dbReference>
<keyword evidence="4" id="KW-1185">Reference proteome</keyword>
<organism evidence="3 4">
    <name type="scientific">Marinobacterium alkalitolerans</name>
    <dbReference type="NCBI Taxonomy" id="1542925"/>
    <lineage>
        <taxon>Bacteria</taxon>
        <taxon>Pseudomonadati</taxon>
        <taxon>Pseudomonadota</taxon>
        <taxon>Gammaproteobacteria</taxon>
        <taxon>Oceanospirillales</taxon>
        <taxon>Oceanospirillaceae</taxon>
        <taxon>Marinobacterium</taxon>
    </lineage>
</organism>
<protein>
    <submittedName>
        <fullName evidence="3">Methyltransferase</fullName>
    </submittedName>
</protein>
<evidence type="ECO:0000313" key="3">
    <source>
        <dbReference type="EMBL" id="MBP0047966.1"/>
    </source>
</evidence>
<evidence type="ECO:0000259" key="2">
    <source>
        <dbReference type="Pfam" id="PF08242"/>
    </source>
</evidence>
<dbReference type="SMART" id="SM00028">
    <property type="entry name" value="TPR"/>
    <property type="match status" value="3"/>
</dbReference>
<dbReference type="GO" id="GO:0032259">
    <property type="term" value="P:methylation"/>
    <property type="evidence" value="ECO:0007669"/>
    <property type="project" value="UniProtKB-KW"/>
</dbReference>
<keyword evidence="1" id="KW-0802">TPR repeat</keyword>
<dbReference type="Gene3D" id="3.40.50.150">
    <property type="entry name" value="Vaccinia Virus protein VP39"/>
    <property type="match status" value="1"/>
</dbReference>
<dbReference type="InterPro" id="IPR029063">
    <property type="entry name" value="SAM-dependent_MTases_sf"/>
</dbReference>
<keyword evidence="3" id="KW-0808">Transferase</keyword>
<dbReference type="EMBL" id="JACVEW010000005">
    <property type="protein sequence ID" value="MBP0047966.1"/>
    <property type="molecule type" value="Genomic_DNA"/>
</dbReference>
<dbReference type="PANTHER" id="PTHR43861">
    <property type="entry name" value="TRANS-ACONITATE 2-METHYLTRANSFERASE-RELATED"/>
    <property type="match status" value="1"/>
</dbReference>